<dbReference type="Proteomes" id="UP000063308">
    <property type="component" value="Plasmid pNK6d"/>
</dbReference>
<organism evidence="1 2">
    <name type="scientific">Bradyrhizobium diazoefficiens</name>
    <dbReference type="NCBI Taxonomy" id="1355477"/>
    <lineage>
        <taxon>Bacteria</taxon>
        <taxon>Pseudomonadati</taxon>
        <taxon>Pseudomonadota</taxon>
        <taxon>Alphaproteobacteria</taxon>
        <taxon>Hyphomicrobiales</taxon>
        <taxon>Nitrobacteraceae</taxon>
        <taxon>Bradyrhizobium</taxon>
    </lineage>
</organism>
<dbReference type="SUPFAM" id="SSF52540">
    <property type="entry name" value="P-loop containing nucleoside triphosphate hydrolases"/>
    <property type="match status" value="1"/>
</dbReference>
<evidence type="ECO:0000313" key="2">
    <source>
        <dbReference type="Proteomes" id="UP000063308"/>
    </source>
</evidence>
<reference evidence="1 2" key="1">
    <citation type="submission" date="2014-11" db="EMBL/GenBank/DDBJ databases">
        <title>Symbiosis island explosion on the genome of extra-slow-growing strains of soybean bradyrhizobia with massive insertion sequences.</title>
        <authorList>
            <person name="Iida T."/>
            <person name="Minamisawa K."/>
        </authorList>
    </citation>
    <scope>NUCLEOTIDE SEQUENCE [LARGE SCALE GENOMIC DNA]</scope>
    <source>
        <strain evidence="1 2">NK6</strain>
        <plasmid evidence="2">pNK6d DNA</plasmid>
    </source>
</reference>
<gene>
    <name evidence="1" type="ORF">NK6_d_147</name>
</gene>
<dbReference type="Pfam" id="PF13604">
    <property type="entry name" value="AAA_30"/>
    <property type="match status" value="1"/>
</dbReference>
<dbReference type="InterPro" id="IPR027417">
    <property type="entry name" value="P-loop_NTPase"/>
</dbReference>
<protein>
    <submittedName>
        <fullName evidence="1">Dtr system oriT relaxase</fullName>
    </submittedName>
</protein>
<dbReference type="Gene3D" id="3.40.50.300">
    <property type="entry name" value="P-loop containing nucleotide triphosphate hydrolases"/>
    <property type="match status" value="1"/>
</dbReference>
<dbReference type="EMBL" id="AP014688">
    <property type="protein sequence ID" value="BAR63706.1"/>
    <property type="molecule type" value="Genomic_DNA"/>
</dbReference>
<sequence length="94" mass="9904">MVGRAGAGKTTMMKAAREVWEAAGYRVVGAALAGKAAEGLEKEAGIASRTLASWELAWSNGRELDDKTIFVLDEAGMVSSRQMALFVEAVVKTG</sequence>
<dbReference type="AlphaFoldDB" id="A0A0E4FZZ9"/>
<proteinExistence type="predicted"/>
<accession>A0A0E4FZZ9</accession>
<evidence type="ECO:0000313" key="1">
    <source>
        <dbReference type="EMBL" id="BAR63706.1"/>
    </source>
</evidence>
<name>A0A0E4FZZ9_9BRAD</name>
<geneLocation type="plasmid" evidence="2">
    <name>pNK6d DNA</name>
</geneLocation>
<keyword evidence="1" id="KW-0614">Plasmid</keyword>